<keyword evidence="5 7" id="KW-0949">S-adenosyl-L-methionine</keyword>
<protein>
    <recommendedName>
        <fullName evidence="7">Ribosomal RNA small subunit methyltransferase A</fullName>
        <ecNumber evidence="7">2.1.1.182</ecNumber>
    </recommendedName>
    <alternativeName>
        <fullName evidence="7">16S rRNA (adenine(1518)-N(6)/adenine(1519)-N(6))-dimethyltransferase</fullName>
    </alternativeName>
    <alternativeName>
        <fullName evidence="7">16S rRNA dimethyladenosine transferase</fullName>
    </alternativeName>
    <alternativeName>
        <fullName evidence="7">16S rRNA dimethylase</fullName>
    </alternativeName>
    <alternativeName>
        <fullName evidence="7">S-adenosylmethionine-6-N', N'-adenosyl(rRNA) dimethyltransferase</fullName>
    </alternativeName>
</protein>
<evidence type="ECO:0000259" key="9">
    <source>
        <dbReference type="SMART" id="SM00650"/>
    </source>
</evidence>
<dbReference type="CDD" id="cd02440">
    <property type="entry name" value="AdoMet_MTases"/>
    <property type="match status" value="1"/>
</dbReference>
<evidence type="ECO:0000313" key="10">
    <source>
        <dbReference type="EMBL" id="RPF42430.1"/>
    </source>
</evidence>
<dbReference type="InterPro" id="IPR020596">
    <property type="entry name" value="rRNA_Ade_Mease_Trfase_CS"/>
</dbReference>
<evidence type="ECO:0000256" key="3">
    <source>
        <dbReference type="ARBA" id="ARBA00022603"/>
    </source>
</evidence>
<feature type="binding site" evidence="7 8">
    <location>
        <position position="28"/>
    </location>
    <ligand>
        <name>S-adenosyl-L-methionine</name>
        <dbReference type="ChEBI" id="CHEBI:59789"/>
    </ligand>
</feature>
<evidence type="ECO:0000256" key="5">
    <source>
        <dbReference type="ARBA" id="ARBA00022691"/>
    </source>
</evidence>
<keyword evidence="2 7" id="KW-0698">rRNA processing</keyword>
<comment type="subcellular location">
    <subcellularLocation>
        <location evidence="7">Cytoplasm</location>
    </subcellularLocation>
</comment>
<feature type="binding site" evidence="7 8">
    <location>
        <position position="55"/>
    </location>
    <ligand>
        <name>S-adenosyl-L-methionine</name>
        <dbReference type="ChEBI" id="CHEBI:59789"/>
    </ligand>
</feature>
<keyword evidence="3 7" id="KW-0489">Methyltransferase</keyword>
<comment type="caution">
    <text evidence="10">The sequence shown here is derived from an EMBL/GenBank/DDBJ whole genome shotgun (WGS) entry which is preliminary data.</text>
</comment>
<dbReference type="PANTHER" id="PTHR11727:SF7">
    <property type="entry name" value="DIMETHYLADENOSINE TRANSFERASE-RELATED"/>
    <property type="match status" value="1"/>
</dbReference>
<dbReference type="EC" id="2.1.1.182" evidence="7"/>
<keyword evidence="1 7" id="KW-0963">Cytoplasm</keyword>
<dbReference type="AlphaFoldDB" id="A0A3N5AEL8"/>
<dbReference type="Pfam" id="PF00398">
    <property type="entry name" value="RrnaAD"/>
    <property type="match status" value="1"/>
</dbReference>
<comment type="catalytic activity">
    <reaction evidence="7">
        <text>adenosine(1518)/adenosine(1519) in 16S rRNA + 4 S-adenosyl-L-methionine = N(6)-dimethyladenosine(1518)/N(6)-dimethyladenosine(1519) in 16S rRNA + 4 S-adenosyl-L-homocysteine + 4 H(+)</text>
        <dbReference type="Rhea" id="RHEA:19609"/>
        <dbReference type="Rhea" id="RHEA-COMP:10232"/>
        <dbReference type="Rhea" id="RHEA-COMP:10233"/>
        <dbReference type="ChEBI" id="CHEBI:15378"/>
        <dbReference type="ChEBI" id="CHEBI:57856"/>
        <dbReference type="ChEBI" id="CHEBI:59789"/>
        <dbReference type="ChEBI" id="CHEBI:74411"/>
        <dbReference type="ChEBI" id="CHEBI:74493"/>
        <dbReference type="EC" id="2.1.1.182"/>
    </reaction>
</comment>
<keyword evidence="4 7" id="KW-0808">Transferase</keyword>
<evidence type="ECO:0000256" key="4">
    <source>
        <dbReference type="ARBA" id="ARBA00022679"/>
    </source>
</evidence>
<dbReference type="SMART" id="SM00650">
    <property type="entry name" value="rADc"/>
    <property type="match status" value="1"/>
</dbReference>
<reference evidence="10 11" key="1">
    <citation type="submission" date="2018-11" db="EMBL/GenBank/DDBJ databases">
        <title>Genomic Encyclopedia of Type Strains, Phase IV (KMG-IV): sequencing the most valuable type-strain genomes for metagenomic binning, comparative biology and taxonomic classification.</title>
        <authorList>
            <person name="Goeker M."/>
        </authorList>
    </citation>
    <scope>NUCLEOTIDE SEQUENCE [LARGE SCALE GENOMIC DNA]</scope>
    <source>
        <strain evidence="10 11">DSM 102936</strain>
    </source>
</reference>
<dbReference type="GO" id="GO:0052908">
    <property type="term" value="F:16S rRNA (adenine(1518)-N(6)/adenine(1519)-N(6))-dimethyltransferase activity"/>
    <property type="evidence" value="ECO:0007669"/>
    <property type="project" value="UniProtKB-EC"/>
</dbReference>
<sequence>MDELASLATVRALLRQYGIRPRKRWGQNFLINPGILEKIVAAAEISPADTVVEVGPGIGALTARLTALAGHVVAVEIDRSLVALLKERFSACPNLFLVEGDALKADFDALVRAAGGTLPYKVVANLPYYVTTPLLTRLLNTNFTVSLLVVMVQKEVALRLVARPGTKEYGSLSVLAQYRSEAELVTVVSRGSFFPAPAVDSAVVKLRLRSAPPVAVPDEGLFFRVVRAAFGQRRKTLLNALAGAGLGRGRQEWEAVLKQAGIDPQRRGETLDLAAFAAIARVLAEGVKE</sequence>
<dbReference type="Proteomes" id="UP000282654">
    <property type="component" value="Unassembled WGS sequence"/>
</dbReference>
<dbReference type="SUPFAM" id="SSF53335">
    <property type="entry name" value="S-adenosyl-L-methionine-dependent methyltransferases"/>
    <property type="match status" value="1"/>
</dbReference>
<evidence type="ECO:0000256" key="7">
    <source>
        <dbReference type="HAMAP-Rule" id="MF_00607"/>
    </source>
</evidence>
<organism evidence="10 11">
    <name type="scientific">Thermodesulfitimonas autotrophica</name>
    <dbReference type="NCBI Taxonomy" id="1894989"/>
    <lineage>
        <taxon>Bacteria</taxon>
        <taxon>Bacillati</taxon>
        <taxon>Bacillota</taxon>
        <taxon>Clostridia</taxon>
        <taxon>Thermoanaerobacterales</taxon>
        <taxon>Thermoanaerobacteraceae</taxon>
        <taxon>Thermodesulfitimonas</taxon>
    </lineage>
</organism>
<evidence type="ECO:0000256" key="6">
    <source>
        <dbReference type="ARBA" id="ARBA00022884"/>
    </source>
</evidence>
<keyword evidence="6 7" id="KW-0694">RNA-binding</keyword>
<dbReference type="GO" id="GO:0003723">
    <property type="term" value="F:RNA binding"/>
    <property type="evidence" value="ECO:0007669"/>
    <property type="project" value="UniProtKB-UniRule"/>
</dbReference>
<dbReference type="InterPro" id="IPR001737">
    <property type="entry name" value="KsgA/Erm"/>
</dbReference>
<evidence type="ECO:0000313" key="11">
    <source>
        <dbReference type="Proteomes" id="UP000282654"/>
    </source>
</evidence>
<feature type="binding site" evidence="7 8">
    <location>
        <position position="30"/>
    </location>
    <ligand>
        <name>S-adenosyl-L-methionine</name>
        <dbReference type="ChEBI" id="CHEBI:59789"/>
    </ligand>
</feature>
<evidence type="ECO:0000256" key="1">
    <source>
        <dbReference type="ARBA" id="ARBA00022490"/>
    </source>
</evidence>
<dbReference type="InterPro" id="IPR029063">
    <property type="entry name" value="SAM-dependent_MTases_sf"/>
</dbReference>
<dbReference type="InterPro" id="IPR023165">
    <property type="entry name" value="rRNA_Ade_diMease-like_C"/>
</dbReference>
<dbReference type="Gene3D" id="3.40.50.150">
    <property type="entry name" value="Vaccinia Virus protein VP39"/>
    <property type="match status" value="1"/>
</dbReference>
<comment type="function">
    <text evidence="7">Specifically dimethylates two adjacent adenosines (A1518 and A1519) in the loop of a conserved hairpin near the 3'-end of 16S rRNA in the 30S particle. May play a critical role in biogenesis of 30S subunits.</text>
</comment>
<evidence type="ECO:0000256" key="2">
    <source>
        <dbReference type="ARBA" id="ARBA00022552"/>
    </source>
</evidence>
<dbReference type="EMBL" id="RKRE01000003">
    <property type="protein sequence ID" value="RPF42430.1"/>
    <property type="molecule type" value="Genomic_DNA"/>
</dbReference>
<dbReference type="Gene3D" id="1.10.8.100">
    <property type="entry name" value="Ribosomal RNA adenine dimethylase-like, domain 2"/>
    <property type="match status" value="1"/>
</dbReference>
<dbReference type="OrthoDB" id="9814755at2"/>
<dbReference type="NCBIfam" id="TIGR00755">
    <property type="entry name" value="ksgA"/>
    <property type="match status" value="1"/>
</dbReference>
<dbReference type="PROSITE" id="PS01131">
    <property type="entry name" value="RRNA_A_DIMETH"/>
    <property type="match status" value="1"/>
</dbReference>
<dbReference type="InterPro" id="IPR011530">
    <property type="entry name" value="rRNA_adenine_dimethylase"/>
</dbReference>
<proteinExistence type="inferred from homology"/>
<evidence type="ECO:0000256" key="8">
    <source>
        <dbReference type="PROSITE-ProRule" id="PRU01026"/>
    </source>
</evidence>
<dbReference type="PROSITE" id="PS51689">
    <property type="entry name" value="SAM_RNA_A_N6_MT"/>
    <property type="match status" value="1"/>
</dbReference>
<accession>A0A3N5AEL8</accession>
<name>A0A3N5AEL8_9THEO</name>
<dbReference type="PANTHER" id="PTHR11727">
    <property type="entry name" value="DIMETHYLADENOSINE TRANSFERASE"/>
    <property type="match status" value="1"/>
</dbReference>
<feature type="binding site" evidence="7 8">
    <location>
        <position position="101"/>
    </location>
    <ligand>
        <name>S-adenosyl-L-methionine</name>
        <dbReference type="ChEBI" id="CHEBI:59789"/>
    </ligand>
</feature>
<feature type="domain" description="Ribosomal RNA adenine methylase transferase N-terminal" evidence="9">
    <location>
        <begin position="35"/>
        <end position="210"/>
    </location>
</feature>
<gene>
    <name evidence="7" type="primary">rsmA</name>
    <name evidence="7" type="synonym">ksgA</name>
    <name evidence="10" type="ORF">EDD75_1531</name>
</gene>
<dbReference type="InterPro" id="IPR020598">
    <property type="entry name" value="rRNA_Ade_methylase_Trfase_N"/>
</dbReference>
<dbReference type="HAMAP" id="MF_00607">
    <property type="entry name" value="16SrRNA_methyltr_A"/>
    <property type="match status" value="1"/>
</dbReference>
<feature type="binding site" evidence="7 8">
    <location>
        <position position="125"/>
    </location>
    <ligand>
        <name>S-adenosyl-L-methionine</name>
        <dbReference type="ChEBI" id="CHEBI:59789"/>
    </ligand>
</feature>
<comment type="similarity">
    <text evidence="7">Belongs to the class I-like SAM-binding methyltransferase superfamily. rRNA adenine N(6)-methyltransferase family. RsmA subfamily.</text>
</comment>
<feature type="binding site" evidence="7 8">
    <location>
        <position position="76"/>
    </location>
    <ligand>
        <name>S-adenosyl-L-methionine</name>
        <dbReference type="ChEBI" id="CHEBI:59789"/>
    </ligand>
</feature>
<dbReference type="RefSeq" id="WP_123930510.1">
    <property type="nucleotide sequence ID" value="NZ_RKRE01000003.1"/>
</dbReference>
<dbReference type="FunFam" id="3.40.50.150:FF:000023">
    <property type="entry name" value="Ribosomal RNA small subunit methyltransferase A"/>
    <property type="match status" value="1"/>
</dbReference>
<keyword evidence="11" id="KW-1185">Reference proteome</keyword>
<dbReference type="GO" id="GO:0005829">
    <property type="term" value="C:cytosol"/>
    <property type="evidence" value="ECO:0007669"/>
    <property type="project" value="TreeGrafter"/>
</dbReference>